<dbReference type="SUPFAM" id="SSF51445">
    <property type="entry name" value="(Trans)glycosidases"/>
    <property type="match status" value="1"/>
</dbReference>
<dbReference type="Proteomes" id="UP001168821">
    <property type="component" value="Unassembled WGS sequence"/>
</dbReference>
<dbReference type="SUPFAM" id="SSF49785">
    <property type="entry name" value="Galactose-binding domain-like"/>
    <property type="match status" value="1"/>
</dbReference>
<dbReference type="Gene3D" id="2.60.120.260">
    <property type="entry name" value="Galactose-binding domain-like"/>
    <property type="match status" value="1"/>
</dbReference>
<dbReference type="InterPro" id="IPR054593">
    <property type="entry name" value="Beta-mannosidase-like_N2"/>
</dbReference>
<dbReference type="InterPro" id="IPR008979">
    <property type="entry name" value="Galactose-bd-like_sf"/>
</dbReference>
<dbReference type="Gene3D" id="2.60.40.10">
    <property type="entry name" value="Immunoglobulins"/>
    <property type="match status" value="2"/>
</dbReference>
<dbReference type="GO" id="GO:0004567">
    <property type="term" value="F:beta-mannosidase activity"/>
    <property type="evidence" value="ECO:0007669"/>
    <property type="project" value="UniProtKB-EC"/>
</dbReference>
<dbReference type="InterPro" id="IPR036156">
    <property type="entry name" value="Beta-gal/glucu_dom_sf"/>
</dbReference>
<evidence type="ECO:0000256" key="5">
    <source>
        <dbReference type="ARBA" id="ARBA00022729"/>
    </source>
</evidence>
<comment type="catalytic activity">
    <reaction evidence="1">
        <text>Hydrolysis of terminal, non-reducing beta-D-mannose residues in beta-D-mannosides.</text>
        <dbReference type="EC" id="3.2.1.25"/>
    </reaction>
</comment>
<dbReference type="EC" id="3.2.1.25" evidence="4"/>
<evidence type="ECO:0000256" key="4">
    <source>
        <dbReference type="ARBA" id="ARBA00012754"/>
    </source>
</evidence>
<sequence length="895" mass="101990">MGCGFGIILLFVVHFVDAQTRQSLNGDWLLKDESGEYLDLNAKVPGGIYTDLMNNGVLDNIYAGFNDVEYKWVARSNWSYYTTFEVREALTDYYTINLVLEGVDTFSTILINDVEVGTTQNMFVKYIFNITEQIKVGDNTIEVKFLSPISAADDLAAKHEQNYVVPPECVPDSYKGECHVNYLRKIPASFSWDWGPAFPSVGIWKDIYLQGYYCTLIEYVVAEVLDTGDNWTLSIDTYFSPPADIVGFLGFELETANEPIIVRNWTILTVPNEYGEVVNTTEIVVPKTSVETWWPNGYGKQPLYTLGVSFDSVFDYSYKEIKIGFRKIELIQDELEMGRSFYFQVNDVPVFAMGVNSIPFDILPENSYNQERLNHFMSSVATYTEMNMIRVWGGGVYESDLFYQLADEYGLMIWQDFVFASSMYPADDDFLSNVKSEVNHQVKRIQSHPSLALWGGNNENEGNLASNYFNTADNFEVYKADYIKLYIDTVRDEMRRITKNANFVDSSPSNGIETDSEGYVSLDPGSLIYGDVHFYTNNRDSFDTSIYPIPRFSSEYGFQSLPSVSSWLTVTDNLTDLSINSDFMKHRQHHPDGNDPLKNLIEFQLELPSEDNEYYDEALIYYTQIIQAMSIKIETEHYRRHMGRVDNDGRGYTMGALFWQLNDVWVAPSWSSIDYTGKWKMLHYFVPGFFSQELVTGHANSDNQLEVYHILNKEYGVGEKWINLTIYAWDSFTPVNSTQFVGEFEPVTSTLIATLDIDQYLSDSGCGSVEEARFNCFIHFVAGLGTITLTPSNYFFPSKFKEANLVTSNLEILAVDNFDAEGLRFLIALRADAPCLFVWLDAGDTKGHFLENGFIQHSLVTTVIFVADEPTTVESLQATLTVTHVKDPKYFPTKV</sequence>
<evidence type="ECO:0000259" key="13">
    <source>
        <dbReference type="Pfam" id="PF22666"/>
    </source>
</evidence>
<evidence type="ECO:0000256" key="11">
    <source>
        <dbReference type="SAM" id="SignalP"/>
    </source>
</evidence>
<dbReference type="InterPro" id="IPR013783">
    <property type="entry name" value="Ig-like_fold"/>
</dbReference>
<evidence type="ECO:0000256" key="7">
    <source>
        <dbReference type="ARBA" id="ARBA00023180"/>
    </source>
</evidence>
<keyword evidence="8" id="KW-0458">Lysosome</keyword>
<evidence type="ECO:0000313" key="15">
    <source>
        <dbReference type="Proteomes" id="UP001168821"/>
    </source>
</evidence>
<dbReference type="Pfam" id="PF17753">
    <property type="entry name" value="Ig_mannosidase"/>
    <property type="match status" value="1"/>
</dbReference>
<dbReference type="SUPFAM" id="SSF49303">
    <property type="entry name" value="beta-Galactosidase/glucuronidase domain"/>
    <property type="match status" value="1"/>
</dbReference>
<feature type="domain" description="Beta-mannosidase Ig-fold" evidence="12">
    <location>
        <begin position="820"/>
        <end position="887"/>
    </location>
</feature>
<keyword evidence="6" id="KW-0378">Hydrolase</keyword>
<evidence type="ECO:0000256" key="9">
    <source>
        <dbReference type="ARBA" id="ARBA00023295"/>
    </source>
</evidence>
<proteinExistence type="inferred from homology"/>
<dbReference type="PANTHER" id="PTHR43730:SF1">
    <property type="entry name" value="BETA-MANNOSIDASE"/>
    <property type="match status" value="1"/>
</dbReference>
<dbReference type="EMBL" id="JALNTZ010000006">
    <property type="protein sequence ID" value="KAJ3649189.1"/>
    <property type="molecule type" value="Genomic_DNA"/>
</dbReference>
<feature type="chain" id="PRO_5041444694" description="beta-mannosidase" evidence="11">
    <location>
        <begin position="19"/>
        <end position="895"/>
    </location>
</feature>
<dbReference type="FunFam" id="3.20.20.80:FF:000050">
    <property type="entry name" value="Beta-mannosidase B"/>
    <property type="match status" value="1"/>
</dbReference>
<protein>
    <recommendedName>
        <fullName evidence="4">beta-mannosidase</fullName>
        <ecNumber evidence="4">3.2.1.25</ecNumber>
    </recommendedName>
    <alternativeName>
        <fullName evidence="10">Mannanase</fullName>
    </alternativeName>
</protein>
<dbReference type="GO" id="GO:0005764">
    <property type="term" value="C:lysosome"/>
    <property type="evidence" value="ECO:0007669"/>
    <property type="project" value="UniProtKB-SubCell"/>
</dbReference>
<comment type="subcellular location">
    <subcellularLocation>
        <location evidence="2">Lysosome</location>
    </subcellularLocation>
</comment>
<evidence type="ECO:0000256" key="1">
    <source>
        <dbReference type="ARBA" id="ARBA00000829"/>
    </source>
</evidence>
<dbReference type="GO" id="GO:0006516">
    <property type="term" value="P:glycoprotein catabolic process"/>
    <property type="evidence" value="ECO:0007669"/>
    <property type="project" value="TreeGrafter"/>
</dbReference>
<evidence type="ECO:0000259" key="12">
    <source>
        <dbReference type="Pfam" id="PF17753"/>
    </source>
</evidence>
<accession>A0AA38I5G9</accession>
<dbReference type="Gene3D" id="3.20.20.80">
    <property type="entry name" value="Glycosidases"/>
    <property type="match status" value="1"/>
</dbReference>
<evidence type="ECO:0000313" key="14">
    <source>
        <dbReference type="EMBL" id="KAJ3649189.1"/>
    </source>
</evidence>
<reference evidence="14" key="1">
    <citation type="journal article" date="2023" name="G3 (Bethesda)">
        <title>Whole genome assemblies of Zophobas morio and Tenebrio molitor.</title>
        <authorList>
            <person name="Kaur S."/>
            <person name="Stinson S.A."/>
            <person name="diCenzo G.C."/>
        </authorList>
    </citation>
    <scope>NUCLEOTIDE SEQUENCE</scope>
    <source>
        <strain evidence="14">QUZm001</strain>
    </source>
</reference>
<dbReference type="PANTHER" id="PTHR43730">
    <property type="entry name" value="BETA-MANNOSIDASE"/>
    <property type="match status" value="1"/>
</dbReference>
<keyword evidence="15" id="KW-1185">Reference proteome</keyword>
<evidence type="ECO:0000256" key="2">
    <source>
        <dbReference type="ARBA" id="ARBA00004371"/>
    </source>
</evidence>
<keyword evidence="7" id="KW-0325">Glycoprotein</keyword>
<evidence type="ECO:0000256" key="8">
    <source>
        <dbReference type="ARBA" id="ARBA00023228"/>
    </source>
</evidence>
<feature type="signal peptide" evidence="11">
    <location>
        <begin position="1"/>
        <end position="18"/>
    </location>
</feature>
<evidence type="ECO:0000256" key="3">
    <source>
        <dbReference type="ARBA" id="ARBA00007401"/>
    </source>
</evidence>
<dbReference type="Pfam" id="PF22666">
    <property type="entry name" value="Glyco_hydro_2_N2"/>
    <property type="match status" value="1"/>
</dbReference>
<evidence type="ECO:0000256" key="6">
    <source>
        <dbReference type="ARBA" id="ARBA00022801"/>
    </source>
</evidence>
<dbReference type="AlphaFoldDB" id="A0AA38I5G9"/>
<keyword evidence="9" id="KW-0326">Glycosidase</keyword>
<comment type="caution">
    <text evidence="14">The sequence shown here is derived from an EMBL/GenBank/DDBJ whole genome shotgun (WGS) entry which is preliminary data.</text>
</comment>
<dbReference type="InterPro" id="IPR041625">
    <property type="entry name" value="Beta-mannosidase_Ig"/>
</dbReference>
<gene>
    <name evidence="14" type="ORF">Zmor_020944</name>
</gene>
<evidence type="ECO:0000256" key="10">
    <source>
        <dbReference type="ARBA" id="ARBA00033445"/>
    </source>
</evidence>
<dbReference type="InterPro" id="IPR017853">
    <property type="entry name" value="GH"/>
</dbReference>
<comment type="similarity">
    <text evidence="3">Belongs to the glycosyl hydrolase 2 family.</text>
</comment>
<feature type="domain" description="Beta-mannosidase-like galactose-binding" evidence="13">
    <location>
        <begin position="28"/>
        <end position="205"/>
    </location>
</feature>
<dbReference type="InterPro" id="IPR050887">
    <property type="entry name" value="Beta-mannosidase_GH2"/>
</dbReference>
<organism evidence="14 15">
    <name type="scientific">Zophobas morio</name>
    <dbReference type="NCBI Taxonomy" id="2755281"/>
    <lineage>
        <taxon>Eukaryota</taxon>
        <taxon>Metazoa</taxon>
        <taxon>Ecdysozoa</taxon>
        <taxon>Arthropoda</taxon>
        <taxon>Hexapoda</taxon>
        <taxon>Insecta</taxon>
        <taxon>Pterygota</taxon>
        <taxon>Neoptera</taxon>
        <taxon>Endopterygota</taxon>
        <taxon>Coleoptera</taxon>
        <taxon>Polyphaga</taxon>
        <taxon>Cucujiformia</taxon>
        <taxon>Tenebrionidae</taxon>
        <taxon>Zophobas</taxon>
    </lineage>
</organism>
<dbReference type="FunFam" id="2.60.120.260:FF:000060">
    <property type="entry name" value="Probable beta-mannosidase"/>
    <property type="match status" value="1"/>
</dbReference>
<keyword evidence="5 11" id="KW-0732">Signal</keyword>
<name>A0AA38I5G9_9CUCU</name>